<comment type="caution">
    <text evidence="2">The sequence shown here is derived from an EMBL/GenBank/DDBJ whole genome shotgun (WGS) entry which is preliminary data.</text>
</comment>
<evidence type="ECO:0000313" key="2">
    <source>
        <dbReference type="EMBL" id="CAK1599374.1"/>
    </source>
</evidence>
<dbReference type="InterPro" id="IPR036691">
    <property type="entry name" value="Endo/exonu/phosph_ase_sf"/>
</dbReference>
<reference evidence="2 3" key="1">
    <citation type="submission" date="2023-11" db="EMBL/GenBank/DDBJ databases">
        <authorList>
            <person name="Hedman E."/>
            <person name="Englund M."/>
            <person name="Stromberg M."/>
            <person name="Nyberg Akerstrom W."/>
            <person name="Nylinder S."/>
            <person name="Jareborg N."/>
            <person name="Kallberg Y."/>
            <person name="Kronander E."/>
        </authorList>
    </citation>
    <scope>NUCLEOTIDE SEQUENCE [LARGE SCALE GENOMIC DNA]</scope>
</reference>
<name>A0AAV1LYZ3_9NEOP</name>
<proteinExistence type="predicted"/>
<dbReference type="Proteomes" id="UP001314205">
    <property type="component" value="Unassembled WGS sequence"/>
</dbReference>
<dbReference type="InterPro" id="IPR005135">
    <property type="entry name" value="Endo/exonuclease/phosphatase"/>
</dbReference>
<dbReference type="InterPro" id="IPR027124">
    <property type="entry name" value="Swc5/CFDP1/2"/>
</dbReference>
<protein>
    <recommendedName>
        <fullName evidence="1">Endonuclease/exonuclease/phosphatase domain-containing protein</fullName>
    </recommendedName>
</protein>
<evidence type="ECO:0000259" key="1">
    <source>
        <dbReference type="Pfam" id="PF14529"/>
    </source>
</evidence>
<dbReference type="PANTHER" id="PTHR23227:SF85">
    <property type="entry name" value="CRANIOFACIAL DEVELOPMENT PROTEIN 2"/>
    <property type="match status" value="1"/>
</dbReference>
<dbReference type="Gene3D" id="3.60.10.10">
    <property type="entry name" value="Endonuclease/exonuclease/phosphatase"/>
    <property type="match status" value="1"/>
</dbReference>
<dbReference type="Pfam" id="PF14529">
    <property type="entry name" value="Exo_endo_phos_2"/>
    <property type="match status" value="1"/>
</dbReference>
<evidence type="ECO:0000313" key="3">
    <source>
        <dbReference type="Proteomes" id="UP001314205"/>
    </source>
</evidence>
<dbReference type="PANTHER" id="PTHR23227">
    <property type="entry name" value="BUCENTAUR RELATED"/>
    <property type="match status" value="1"/>
</dbReference>
<gene>
    <name evidence="2" type="ORF">PARMNEM_LOCUS18259</name>
</gene>
<dbReference type="AlphaFoldDB" id="A0AAV1LYZ3"/>
<dbReference type="SUPFAM" id="SSF56219">
    <property type="entry name" value="DNase I-like"/>
    <property type="match status" value="1"/>
</dbReference>
<dbReference type="GO" id="GO:0003824">
    <property type="term" value="F:catalytic activity"/>
    <property type="evidence" value="ECO:0007669"/>
    <property type="project" value="InterPro"/>
</dbReference>
<dbReference type="CDD" id="cd09076">
    <property type="entry name" value="L1-EN"/>
    <property type="match status" value="1"/>
</dbReference>
<organism evidence="2 3">
    <name type="scientific">Parnassius mnemosyne</name>
    <name type="common">clouded apollo</name>
    <dbReference type="NCBI Taxonomy" id="213953"/>
    <lineage>
        <taxon>Eukaryota</taxon>
        <taxon>Metazoa</taxon>
        <taxon>Ecdysozoa</taxon>
        <taxon>Arthropoda</taxon>
        <taxon>Hexapoda</taxon>
        <taxon>Insecta</taxon>
        <taxon>Pterygota</taxon>
        <taxon>Neoptera</taxon>
        <taxon>Endopterygota</taxon>
        <taxon>Lepidoptera</taxon>
        <taxon>Glossata</taxon>
        <taxon>Ditrysia</taxon>
        <taxon>Papilionoidea</taxon>
        <taxon>Papilionidae</taxon>
        <taxon>Parnassiinae</taxon>
        <taxon>Parnassini</taxon>
        <taxon>Parnassius</taxon>
        <taxon>Driopa</taxon>
    </lineage>
</organism>
<sequence length="231" mass="26474">MIQAMTGHGGFSEYLYRFRCKENPSCVCESGVEETVLHVLLDCPRFGKQRYDFEKSIGARLEEEKLYLLLDSKITLIQVYAPTTDATDEDNELFYEQLETALKHLNPHNIILVQGDFNAKIGEGKVSDIVGSFGLGKRNDRGDRLLQFCEEHGLIISNTHFKQPPRRLYTWKSPLHSLKKIVRNQIDYILINRRYRNSLTSVKTYPGADIGSDHNPVVASLRCNMKILKPK</sequence>
<keyword evidence="3" id="KW-1185">Reference proteome</keyword>
<feature type="domain" description="Endonuclease/exonuclease/phosphatase" evidence="1">
    <location>
        <begin position="74"/>
        <end position="217"/>
    </location>
</feature>
<dbReference type="EMBL" id="CAVLGL010000115">
    <property type="protein sequence ID" value="CAK1599374.1"/>
    <property type="molecule type" value="Genomic_DNA"/>
</dbReference>
<accession>A0AAV1LYZ3</accession>